<dbReference type="Proteomes" id="UP000285084">
    <property type="component" value="Unassembled WGS sequence"/>
</dbReference>
<reference evidence="1 2" key="1">
    <citation type="journal article" date="2018" name="Sci. Rep.">
        <title>Characterisation of pathogen-specific regions and novel effector candidates in Fusarium oxysporum f. sp. cepae.</title>
        <authorList>
            <person name="Armitage A.D."/>
            <person name="Taylor A."/>
            <person name="Sobczyk M.K."/>
            <person name="Baxter L."/>
            <person name="Greenfield B.P."/>
            <person name="Bates H.J."/>
            <person name="Wilson F."/>
            <person name="Jackson A.C."/>
            <person name="Ott S."/>
            <person name="Harrison R.J."/>
            <person name="Clarkson J.P."/>
        </authorList>
    </citation>
    <scope>NUCLEOTIDE SEQUENCE [LARGE SCALE GENOMIC DNA]</scope>
    <source>
        <strain evidence="1 2">Fo_A13</strain>
    </source>
</reference>
<sequence length="105" mass="11841">MPAFEAPYQTSFALNFPCFTNSPNRHPASNLLYTNLLRSQVHLFVFLAKLYIFQFRHLISSLTDVAPLLALLTPVPVIAAVHLRVQDHPPAHPPINKIVYRPVGK</sequence>
<proteinExistence type="predicted"/>
<accession>A0A420M8F9</accession>
<dbReference type="EMBL" id="MRCX01000785">
    <property type="protein sequence ID" value="RKK58512.1"/>
    <property type="molecule type" value="Genomic_DNA"/>
</dbReference>
<name>A0A420M8F9_FUSOX</name>
<evidence type="ECO:0000313" key="2">
    <source>
        <dbReference type="Proteomes" id="UP000285084"/>
    </source>
</evidence>
<dbReference type="AlphaFoldDB" id="A0A420M8F9"/>
<protein>
    <submittedName>
        <fullName evidence="1">Uncharacterized protein</fullName>
    </submittedName>
</protein>
<comment type="caution">
    <text evidence="1">The sequence shown here is derived from an EMBL/GenBank/DDBJ whole genome shotgun (WGS) entry which is preliminary data.</text>
</comment>
<organism evidence="1 2">
    <name type="scientific">Fusarium oxysporum</name>
    <name type="common">Fusarium vascular wilt</name>
    <dbReference type="NCBI Taxonomy" id="5507"/>
    <lineage>
        <taxon>Eukaryota</taxon>
        <taxon>Fungi</taxon>
        <taxon>Dikarya</taxon>
        <taxon>Ascomycota</taxon>
        <taxon>Pezizomycotina</taxon>
        <taxon>Sordariomycetes</taxon>
        <taxon>Hypocreomycetidae</taxon>
        <taxon>Hypocreales</taxon>
        <taxon>Nectriaceae</taxon>
        <taxon>Fusarium</taxon>
        <taxon>Fusarium oxysporum species complex</taxon>
    </lineage>
</organism>
<gene>
    <name evidence="1" type="ORF">BFJ69_g17389</name>
</gene>
<evidence type="ECO:0000313" key="1">
    <source>
        <dbReference type="EMBL" id="RKK58512.1"/>
    </source>
</evidence>